<protein>
    <submittedName>
        <fullName evidence="1">Uncharacterized protein</fullName>
    </submittedName>
</protein>
<accession>A0A0D0D1K8</accession>
<dbReference type="EMBL" id="KN834765">
    <property type="protein sequence ID" value="KIK63028.1"/>
    <property type="molecule type" value="Genomic_DNA"/>
</dbReference>
<dbReference type="HOGENOM" id="CLU_1602910_0_0_1"/>
<evidence type="ECO:0000313" key="2">
    <source>
        <dbReference type="Proteomes" id="UP000053593"/>
    </source>
</evidence>
<dbReference type="Proteomes" id="UP000053593">
    <property type="component" value="Unassembled WGS sequence"/>
</dbReference>
<keyword evidence="2" id="KW-1185">Reference proteome</keyword>
<proteinExistence type="predicted"/>
<organism evidence="1 2">
    <name type="scientific">Collybiopsis luxurians FD-317 M1</name>
    <dbReference type="NCBI Taxonomy" id="944289"/>
    <lineage>
        <taxon>Eukaryota</taxon>
        <taxon>Fungi</taxon>
        <taxon>Dikarya</taxon>
        <taxon>Basidiomycota</taxon>
        <taxon>Agaricomycotina</taxon>
        <taxon>Agaricomycetes</taxon>
        <taxon>Agaricomycetidae</taxon>
        <taxon>Agaricales</taxon>
        <taxon>Marasmiineae</taxon>
        <taxon>Omphalotaceae</taxon>
        <taxon>Collybiopsis</taxon>
        <taxon>Collybiopsis luxurians</taxon>
    </lineage>
</organism>
<reference evidence="1 2" key="1">
    <citation type="submission" date="2014-04" db="EMBL/GenBank/DDBJ databases">
        <title>Evolutionary Origins and Diversification of the Mycorrhizal Mutualists.</title>
        <authorList>
            <consortium name="DOE Joint Genome Institute"/>
            <consortium name="Mycorrhizal Genomics Consortium"/>
            <person name="Kohler A."/>
            <person name="Kuo A."/>
            <person name="Nagy L.G."/>
            <person name="Floudas D."/>
            <person name="Copeland A."/>
            <person name="Barry K.W."/>
            <person name="Cichocki N."/>
            <person name="Veneault-Fourrey C."/>
            <person name="LaButti K."/>
            <person name="Lindquist E.A."/>
            <person name="Lipzen A."/>
            <person name="Lundell T."/>
            <person name="Morin E."/>
            <person name="Murat C."/>
            <person name="Riley R."/>
            <person name="Ohm R."/>
            <person name="Sun H."/>
            <person name="Tunlid A."/>
            <person name="Henrissat B."/>
            <person name="Grigoriev I.V."/>
            <person name="Hibbett D.S."/>
            <person name="Martin F."/>
        </authorList>
    </citation>
    <scope>NUCLEOTIDE SEQUENCE [LARGE SCALE GENOMIC DNA]</scope>
    <source>
        <strain evidence="1 2">FD-317 M1</strain>
    </source>
</reference>
<name>A0A0D0D1K8_9AGAR</name>
<dbReference type="AlphaFoldDB" id="A0A0D0D1K8"/>
<gene>
    <name evidence="1" type="ORF">GYMLUDRAFT_475525</name>
</gene>
<evidence type="ECO:0000313" key="1">
    <source>
        <dbReference type="EMBL" id="KIK63028.1"/>
    </source>
</evidence>
<sequence>MRLPFFQRVREICEDVRRCLAPETRLRVVNAWITCSNDFADGEGMEEWIHNHRVHRCVSHPCFLLFLRSSISDSNSAHDFAILFRIQSVDPTDKRCRASCRFPSPMTSRCEALEFSVSTISMRLGDRRYRGTSVRIMGYDTEKGGMNDGTINVFSQVRSHVVWRMN</sequence>